<feature type="transmembrane region" description="Helical" evidence="8">
    <location>
        <begin position="752"/>
        <end position="778"/>
    </location>
</feature>
<dbReference type="KEGG" id="csph:CSPHI_11895"/>
<dbReference type="AlphaFoldDB" id="A0A1L7D082"/>
<evidence type="ECO:0000256" key="1">
    <source>
        <dbReference type="ARBA" id="ARBA00004651"/>
    </source>
</evidence>
<organism evidence="11 12">
    <name type="scientific">Corynebacterium sphenisci DSM 44792</name>
    <dbReference type="NCBI Taxonomy" id="1437874"/>
    <lineage>
        <taxon>Bacteria</taxon>
        <taxon>Bacillati</taxon>
        <taxon>Actinomycetota</taxon>
        <taxon>Actinomycetes</taxon>
        <taxon>Mycobacteriales</taxon>
        <taxon>Corynebacteriaceae</taxon>
        <taxon>Corynebacterium</taxon>
    </lineage>
</organism>
<accession>A0A1L7D082</accession>
<feature type="transmembrane region" description="Helical" evidence="8">
    <location>
        <begin position="840"/>
        <end position="862"/>
    </location>
</feature>
<keyword evidence="3 8" id="KW-0812">Transmembrane</keyword>
<dbReference type="InterPro" id="IPR025857">
    <property type="entry name" value="MacB_PCD"/>
</dbReference>
<dbReference type="Pfam" id="PF12704">
    <property type="entry name" value="MacB_PCD"/>
    <property type="match status" value="1"/>
</dbReference>
<feature type="transmembrane region" description="Helical" evidence="8">
    <location>
        <begin position="16"/>
        <end position="36"/>
    </location>
</feature>
<evidence type="ECO:0008006" key="13">
    <source>
        <dbReference type="Google" id="ProtNLM"/>
    </source>
</evidence>
<dbReference type="InterPro" id="IPR003838">
    <property type="entry name" value="ABC3_permease_C"/>
</dbReference>
<evidence type="ECO:0000259" key="10">
    <source>
        <dbReference type="Pfam" id="PF12704"/>
    </source>
</evidence>
<dbReference type="PANTHER" id="PTHR30572:SF4">
    <property type="entry name" value="ABC TRANSPORTER PERMEASE YTRF"/>
    <property type="match status" value="1"/>
</dbReference>
<dbReference type="GO" id="GO:0005886">
    <property type="term" value="C:plasma membrane"/>
    <property type="evidence" value="ECO:0007669"/>
    <property type="project" value="UniProtKB-SubCell"/>
</dbReference>
<evidence type="ECO:0000256" key="4">
    <source>
        <dbReference type="ARBA" id="ARBA00022989"/>
    </source>
</evidence>
<keyword evidence="2" id="KW-1003">Cell membrane</keyword>
<comment type="subcellular location">
    <subcellularLocation>
        <location evidence="1">Cell membrane</location>
        <topology evidence="1">Multi-pass membrane protein</topology>
    </subcellularLocation>
</comment>
<evidence type="ECO:0000256" key="5">
    <source>
        <dbReference type="ARBA" id="ARBA00023136"/>
    </source>
</evidence>
<feature type="transmembrane region" description="Helical" evidence="8">
    <location>
        <begin position="481"/>
        <end position="501"/>
    </location>
</feature>
<proteinExistence type="inferred from homology"/>
<evidence type="ECO:0000256" key="7">
    <source>
        <dbReference type="SAM" id="MobiDB-lite"/>
    </source>
</evidence>
<feature type="transmembrane region" description="Helical" evidence="8">
    <location>
        <begin position="424"/>
        <end position="442"/>
    </location>
</feature>
<feature type="transmembrane region" description="Helical" evidence="8">
    <location>
        <begin position="344"/>
        <end position="367"/>
    </location>
</feature>
<protein>
    <recommendedName>
        <fullName evidence="13">ABC transporter permease</fullName>
    </recommendedName>
</protein>
<feature type="region of interest" description="Disordered" evidence="7">
    <location>
        <begin position="579"/>
        <end position="604"/>
    </location>
</feature>
<name>A0A1L7D082_9CORY</name>
<dbReference type="GO" id="GO:0022857">
    <property type="term" value="F:transmembrane transporter activity"/>
    <property type="evidence" value="ECO:0007669"/>
    <property type="project" value="TreeGrafter"/>
</dbReference>
<evidence type="ECO:0000256" key="2">
    <source>
        <dbReference type="ARBA" id="ARBA00022475"/>
    </source>
</evidence>
<evidence type="ECO:0000256" key="8">
    <source>
        <dbReference type="SAM" id="Phobius"/>
    </source>
</evidence>
<dbReference type="STRING" id="1437874.CSPHI_11895"/>
<evidence type="ECO:0000256" key="6">
    <source>
        <dbReference type="ARBA" id="ARBA00038076"/>
    </source>
</evidence>
<evidence type="ECO:0000313" key="11">
    <source>
        <dbReference type="EMBL" id="APT91549.1"/>
    </source>
</evidence>
<keyword evidence="5 8" id="KW-0472">Membrane</keyword>
<feature type="domain" description="ABC3 transporter permease C-terminal" evidence="9">
    <location>
        <begin position="757"/>
        <end position="872"/>
    </location>
</feature>
<keyword evidence="4 8" id="KW-1133">Transmembrane helix</keyword>
<sequence>MLRIGVRTLAAHKLRLALTVISVVLGTAFITGAMVFTQTLSAAFDDVVAGEYAGVDVIVEAGPGAGLDEAAIADIAGTPGVRAVRESTGLDAIVLTGADGARLRTPVSPQGRPAQRTWLDGSPVVYDTGSAPEGPEEVALDRRAAEAGGAGVGDRITVVTARDRAELTVSGVFRPRPGSTRPLAAVDPALWRRLYAPAGGVPRLLLGVDGSRSPQRVAAAIAAAHPDAEVSTGADRVAQSSADTAEQLDFVNYFLVAFGLIGLVTGAFIIANTFAMLVAQRIREFALLRAIGAARAQLTRSVLAESALVGLVGSALGVAAGFGLVRVLTAVLEATLGMPAPALAWSPAAILVPAAAGVAITVLGAWAPAHRAGAVPPVAAMRAGDAAAAPLRARTLAGAGCLALTLVAVAVALGIDAEETRPRAILVGVGALAALFAAWLAGPALARIGAAGIGRVLGAPFGAVGRLAATNSRRNPRRAAATAFALTLGLALVTSVGMLGASMKEFTTGMLDEDFRADLIVSAPMTSEMPLPDGVRAAVEQVDGVTGAASFALAPVAVLDPGDAERILAAAAAAGYGPEADPAGGAADPGGDAGAAGRPPSGMGGLQPFFDGDLGRWYSLHATAGSLDLGAPDAGVVVNERTARDNGWTLGSDVAVLTPTGAVATSITGVHDGETAPVMIARGILGVARPGWLGVREIYLSVAGGADAGDAPVPAAVRAAVEDAADPFLIPEVRDRAEYADQVAGGIDRMLAVVYALLGLAIVISVLGILNTLALSVIERRREIGMLRAIGMQRAGLRTMVVLESVQVALFGAVLGMALGLALGWAFLRVVFAADAVIAVPWGLLAVTFAGAAAAGVVAAAWPAARAAKVPPLAAMAED</sequence>
<evidence type="ECO:0000313" key="12">
    <source>
        <dbReference type="Proteomes" id="UP000185469"/>
    </source>
</evidence>
<evidence type="ECO:0000256" key="3">
    <source>
        <dbReference type="ARBA" id="ARBA00022692"/>
    </source>
</evidence>
<gene>
    <name evidence="11" type="ORF">CSPHI_11895</name>
</gene>
<keyword evidence="12" id="KW-1185">Reference proteome</keyword>
<dbReference type="EMBL" id="CP009248">
    <property type="protein sequence ID" value="APT91549.1"/>
    <property type="molecule type" value="Genomic_DNA"/>
</dbReference>
<dbReference type="Proteomes" id="UP000185469">
    <property type="component" value="Chromosome"/>
</dbReference>
<feature type="transmembrane region" description="Helical" evidence="8">
    <location>
        <begin position="309"/>
        <end position="332"/>
    </location>
</feature>
<feature type="domain" description="ABC3 transporter permease C-terminal" evidence="9">
    <location>
        <begin position="257"/>
        <end position="373"/>
    </location>
</feature>
<comment type="similarity">
    <text evidence="6">Belongs to the ABC-4 integral membrane protein family.</text>
</comment>
<feature type="domain" description="MacB-like periplasmic core" evidence="10">
    <location>
        <begin position="17"/>
        <end position="222"/>
    </location>
</feature>
<dbReference type="InterPro" id="IPR050250">
    <property type="entry name" value="Macrolide_Exporter_MacB"/>
</dbReference>
<feature type="transmembrane region" description="Helical" evidence="8">
    <location>
        <begin position="253"/>
        <end position="279"/>
    </location>
</feature>
<reference evidence="11 12" key="1">
    <citation type="submission" date="2014-08" db="EMBL/GenBank/DDBJ databases">
        <title>Complete genome sequence of Corynebacterium sphenisci CECT 5990(T) (=DSM 44792(T)), isolated from healthy wild penguins.</title>
        <authorList>
            <person name="Ruckert C."/>
            <person name="Albersmeier A."/>
            <person name="Winkler A."/>
            <person name="Kalinowski J."/>
        </authorList>
    </citation>
    <scope>NUCLEOTIDE SEQUENCE [LARGE SCALE GENOMIC DNA]</scope>
    <source>
        <strain evidence="11 12">DSM 44792</strain>
    </source>
</reference>
<feature type="transmembrane region" description="Helical" evidence="8">
    <location>
        <begin position="396"/>
        <end position="415"/>
    </location>
</feature>
<dbReference type="Pfam" id="PF02687">
    <property type="entry name" value="FtsX"/>
    <property type="match status" value="2"/>
</dbReference>
<dbReference type="PANTHER" id="PTHR30572">
    <property type="entry name" value="MEMBRANE COMPONENT OF TRANSPORTER-RELATED"/>
    <property type="match status" value="1"/>
</dbReference>
<evidence type="ECO:0000259" key="9">
    <source>
        <dbReference type="Pfam" id="PF02687"/>
    </source>
</evidence>
<feature type="transmembrane region" description="Helical" evidence="8">
    <location>
        <begin position="799"/>
        <end position="828"/>
    </location>
</feature>